<feature type="transmembrane region" description="Helical" evidence="7">
    <location>
        <begin position="12"/>
        <end position="36"/>
    </location>
</feature>
<keyword evidence="10" id="KW-1185">Reference proteome</keyword>
<keyword evidence="4 7" id="KW-1133">Transmembrane helix</keyword>
<evidence type="ECO:0000313" key="10">
    <source>
        <dbReference type="Proteomes" id="UP001159428"/>
    </source>
</evidence>
<dbReference type="InterPro" id="IPR001671">
    <property type="entry name" value="Melcrt_ACTH_rcpt"/>
</dbReference>
<dbReference type="PANTHER" id="PTHR22750">
    <property type="entry name" value="G-PROTEIN COUPLED RECEPTOR"/>
    <property type="match status" value="1"/>
</dbReference>
<feature type="transmembrane region" description="Helical" evidence="7">
    <location>
        <begin position="48"/>
        <end position="75"/>
    </location>
</feature>
<feature type="transmembrane region" description="Helical" evidence="7">
    <location>
        <begin position="254"/>
        <end position="273"/>
    </location>
</feature>
<comment type="similarity">
    <text evidence="6">Belongs to the G-protein coupled receptor 1 family.</text>
</comment>
<evidence type="ECO:0000256" key="4">
    <source>
        <dbReference type="ARBA" id="ARBA00022989"/>
    </source>
</evidence>
<evidence type="ECO:0000256" key="6">
    <source>
        <dbReference type="RuleBase" id="RU000688"/>
    </source>
</evidence>
<name>A0AAU9X6B0_9CNID</name>
<organism evidence="9 10">
    <name type="scientific">Pocillopora meandrina</name>
    <dbReference type="NCBI Taxonomy" id="46732"/>
    <lineage>
        <taxon>Eukaryota</taxon>
        <taxon>Metazoa</taxon>
        <taxon>Cnidaria</taxon>
        <taxon>Anthozoa</taxon>
        <taxon>Hexacorallia</taxon>
        <taxon>Scleractinia</taxon>
        <taxon>Astrocoeniina</taxon>
        <taxon>Pocilloporidae</taxon>
        <taxon>Pocillopora</taxon>
    </lineage>
</organism>
<feature type="transmembrane region" description="Helical" evidence="7">
    <location>
        <begin position="219"/>
        <end position="242"/>
    </location>
</feature>
<evidence type="ECO:0000256" key="5">
    <source>
        <dbReference type="ARBA" id="ARBA00023136"/>
    </source>
</evidence>
<dbReference type="InterPro" id="IPR000276">
    <property type="entry name" value="GPCR_Rhodpsn"/>
</dbReference>
<keyword evidence="3 6" id="KW-0812">Transmembrane</keyword>
<reference evidence="9 10" key="1">
    <citation type="submission" date="2022-05" db="EMBL/GenBank/DDBJ databases">
        <authorList>
            <consortium name="Genoscope - CEA"/>
            <person name="William W."/>
        </authorList>
    </citation>
    <scope>NUCLEOTIDE SEQUENCE [LARGE SCALE GENOMIC DNA]</scope>
</reference>
<evidence type="ECO:0000313" key="9">
    <source>
        <dbReference type="EMBL" id="CAH3137130.1"/>
    </source>
</evidence>
<dbReference type="AlphaFoldDB" id="A0AAU9X6B0"/>
<dbReference type="PRINTS" id="PR00237">
    <property type="entry name" value="GPCRRHODOPSN"/>
</dbReference>
<evidence type="ECO:0000256" key="3">
    <source>
        <dbReference type="ARBA" id="ARBA00022692"/>
    </source>
</evidence>
<keyword evidence="6" id="KW-0297">G-protein coupled receptor</keyword>
<comment type="subcellular location">
    <subcellularLocation>
        <location evidence="1">Cell membrane</location>
        <topology evidence="1">Multi-pass membrane protein</topology>
    </subcellularLocation>
</comment>
<feature type="transmembrane region" description="Helical" evidence="7">
    <location>
        <begin position="161"/>
        <end position="180"/>
    </location>
</feature>
<feature type="domain" description="G-protein coupled receptors family 1 profile" evidence="8">
    <location>
        <begin position="28"/>
        <end position="271"/>
    </location>
</feature>
<dbReference type="Gene3D" id="1.20.1070.10">
    <property type="entry name" value="Rhodopsin 7-helix transmembrane proteins"/>
    <property type="match status" value="1"/>
</dbReference>
<dbReference type="PRINTS" id="PR00534">
    <property type="entry name" value="MCRFAMILY"/>
</dbReference>
<feature type="transmembrane region" description="Helical" evidence="7">
    <location>
        <begin position="87"/>
        <end position="108"/>
    </location>
</feature>
<dbReference type="PROSITE" id="PS50262">
    <property type="entry name" value="G_PROTEIN_RECEP_F1_2"/>
    <property type="match status" value="1"/>
</dbReference>
<keyword evidence="6" id="KW-0807">Transducer</keyword>
<keyword evidence="5 7" id="KW-0472">Membrane</keyword>
<dbReference type="CDD" id="cd00637">
    <property type="entry name" value="7tm_classA_rhodopsin-like"/>
    <property type="match status" value="1"/>
</dbReference>
<evidence type="ECO:0000256" key="1">
    <source>
        <dbReference type="ARBA" id="ARBA00004651"/>
    </source>
</evidence>
<accession>A0AAU9X6B0</accession>
<protein>
    <recommendedName>
        <fullName evidence="8">G-protein coupled receptors family 1 profile domain-containing protein</fullName>
    </recommendedName>
</protein>
<keyword evidence="6" id="KW-0675">Receptor</keyword>
<feature type="transmembrane region" description="Helical" evidence="7">
    <location>
        <begin position="129"/>
        <end position="149"/>
    </location>
</feature>
<dbReference type="PROSITE" id="PS00237">
    <property type="entry name" value="G_PROTEIN_RECEP_F1_1"/>
    <property type="match status" value="1"/>
</dbReference>
<evidence type="ECO:0000256" key="2">
    <source>
        <dbReference type="ARBA" id="ARBA00022475"/>
    </source>
</evidence>
<comment type="caution">
    <text evidence="9">The sequence shown here is derived from an EMBL/GenBank/DDBJ whole genome shotgun (WGS) entry which is preliminary data.</text>
</comment>
<dbReference type="GO" id="GO:0005886">
    <property type="term" value="C:plasma membrane"/>
    <property type="evidence" value="ECO:0007669"/>
    <property type="project" value="UniProtKB-SubCell"/>
</dbReference>
<evidence type="ECO:0000259" key="8">
    <source>
        <dbReference type="PROSITE" id="PS50262"/>
    </source>
</evidence>
<dbReference type="EMBL" id="CALNXJ010000031">
    <property type="protein sequence ID" value="CAH3137130.1"/>
    <property type="molecule type" value="Genomic_DNA"/>
</dbReference>
<proteinExistence type="inferred from homology"/>
<dbReference type="Proteomes" id="UP001159428">
    <property type="component" value="Unassembled WGS sequence"/>
</dbReference>
<gene>
    <name evidence="9" type="ORF">PMEA_00018279</name>
</gene>
<dbReference type="SUPFAM" id="SSF81321">
    <property type="entry name" value="Family A G protein-coupled receptor-like"/>
    <property type="match status" value="1"/>
</dbReference>
<evidence type="ECO:0000256" key="7">
    <source>
        <dbReference type="SAM" id="Phobius"/>
    </source>
</evidence>
<sequence>MTEFEDPLYSSYVSNCVLNASSYSAIMLNSLTIQALRRTSSLPKPLRILLQSLAVSDLGVGLLAQPLYIAVLFKWINDVEDNLLDNIFDVITCLFYYASFLGLMALSLDRFLSVHLHLRYQELVTHKRVVGLVISVWLLSTFLSLILLWLPSDFVIDLLEITIFGFCFVCVSLFYFRIYYTVRRLEIQMQALHLGQAFQNQNDEMKNFLRLKKSAISTFYIYVVFMICYLPDYCSAILNVLQSQPNLFLDGFDLFTFTLVFANSSFNPVIYCWRVKHIRHSIVGILRNIYRNIFGVHEHS</sequence>
<keyword evidence="2" id="KW-1003">Cell membrane</keyword>
<dbReference type="GO" id="GO:0004977">
    <property type="term" value="F:melanocortin receptor activity"/>
    <property type="evidence" value="ECO:0007669"/>
    <property type="project" value="InterPro"/>
</dbReference>
<dbReference type="InterPro" id="IPR017452">
    <property type="entry name" value="GPCR_Rhodpsn_7TM"/>
</dbReference>
<dbReference type="Pfam" id="PF00001">
    <property type="entry name" value="7tm_1"/>
    <property type="match status" value="1"/>
</dbReference>